<organism evidence="3 4">
    <name type="scientific">Archangium minus</name>
    <dbReference type="NCBI Taxonomy" id="83450"/>
    <lineage>
        <taxon>Bacteria</taxon>
        <taxon>Pseudomonadati</taxon>
        <taxon>Myxococcota</taxon>
        <taxon>Myxococcia</taxon>
        <taxon>Myxococcales</taxon>
        <taxon>Cystobacterineae</taxon>
        <taxon>Archangiaceae</taxon>
        <taxon>Archangium</taxon>
    </lineage>
</organism>
<dbReference type="Gene3D" id="1.10.1660.10">
    <property type="match status" value="1"/>
</dbReference>
<evidence type="ECO:0000259" key="2">
    <source>
        <dbReference type="PROSITE" id="PS50937"/>
    </source>
</evidence>
<feature type="domain" description="HTH merR-type" evidence="2">
    <location>
        <begin position="19"/>
        <end position="89"/>
    </location>
</feature>
<dbReference type="PROSITE" id="PS50937">
    <property type="entry name" value="HTH_MERR_2"/>
    <property type="match status" value="1"/>
</dbReference>
<reference evidence="3 4" key="1">
    <citation type="submission" date="2019-08" db="EMBL/GenBank/DDBJ databases">
        <title>Archangium and Cystobacter genomes.</title>
        <authorList>
            <person name="Chen I.-C.K."/>
            <person name="Wielgoss S."/>
        </authorList>
    </citation>
    <scope>NUCLEOTIDE SEQUENCE [LARGE SCALE GENOMIC DNA]</scope>
    <source>
        <strain evidence="3 4">Cbm 6</strain>
    </source>
</reference>
<dbReference type="SUPFAM" id="SSF46955">
    <property type="entry name" value="Putative DNA-binding domain"/>
    <property type="match status" value="1"/>
</dbReference>
<dbReference type="PANTHER" id="PTHR30204">
    <property type="entry name" value="REDOX-CYCLING DRUG-SENSING TRANSCRIPTIONAL ACTIVATOR SOXR"/>
    <property type="match status" value="1"/>
</dbReference>
<dbReference type="Pfam" id="PF13411">
    <property type="entry name" value="MerR_1"/>
    <property type="match status" value="1"/>
</dbReference>
<sequence>MAARGERRGRTAVDRSAFPYRMKDLCERAGLSRQVVHFYIQQGLLPEGQKTGHNMAFYGEQHLKRLQLIRQLQEERFMPLKAIRAMLEERDDAFTPKQRELISEVRQRLGPSIGVVGQKDTVGAAELLKETGVSRAELARMVELGLLVTRKQGGRTVLARDDVFLVELWGQLKKAGFTEALGFRVDDLRIYTKAMFSLFVSEAQLLSDRLTHLPPGQAAEMVERALPLINTLLVRYHTAQVRNFLATH</sequence>
<gene>
    <name evidence="3" type="ORF">F0U60_02485</name>
</gene>
<dbReference type="InterPro" id="IPR047057">
    <property type="entry name" value="MerR_fam"/>
</dbReference>
<evidence type="ECO:0000313" key="3">
    <source>
        <dbReference type="EMBL" id="WNG43086.1"/>
    </source>
</evidence>
<dbReference type="InterPro" id="IPR000551">
    <property type="entry name" value="MerR-type_HTH_dom"/>
</dbReference>
<proteinExistence type="predicted"/>
<dbReference type="SMART" id="SM00422">
    <property type="entry name" value="HTH_MERR"/>
    <property type="match status" value="1"/>
</dbReference>
<keyword evidence="4" id="KW-1185">Reference proteome</keyword>
<evidence type="ECO:0000256" key="1">
    <source>
        <dbReference type="ARBA" id="ARBA00023125"/>
    </source>
</evidence>
<name>A0ABY9WQ33_9BACT</name>
<keyword evidence="1" id="KW-0238">DNA-binding</keyword>
<evidence type="ECO:0000313" key="4">
    <source>
        <dbReference type="Proteomes" id="UP001611383"/>
    </source>
</evidence>
<accession>A0ABY9WQ33</accession>
<dbReference type="InterPro" id="IPR009061">
    <property type="entry name" value="DNA-bd_dom_put_sf"/>
</dbReference>
<protein>
    <submittedName>
        <fullName evidence="3">MerR family transcriptional regulator</fullName>
    </submittedName>
</protein>
<dbReference type="Proteomes" id="UP001611383">
    <property type="component" value="Chromosome"/>
</dbReference>
<dbReference type="EMBL" id="CP043494">
    <property type="protein sequence ID" value="WNG43086.1"/>
    <property type="molecule type" value="Genomic_DNA"/>
</dbReference>
<dbReference type="RefSeq" id="WP_395813523.1">
    <property type="nucleotide sequence ID" value="NZ_CP043494.1"/>
</dbReference>
<dbReference type="PANTHER" id="PTHR30204:SF93">
    <property type="entry name" value="HTH MERR-TYPE DOMAIN-CONTAINING PROTEIN"/>
    <property type="match status" value="1"/>
</dbReference>